<dbReference type="InterPro" id="IPR011701">
    <property type="entry name" value="MFS"/>
</dbReference>
<feature type="transmembrane region" description="Helical" evidence="5">
    <location>
        <begin position="111"/>
        <end position="133"/>
    </location>
</feature>
<feature type="transmembrane region" description="Helical" evidence="5">
    <location>
        <begin position="410"/>
        <end position="430"/>
    </location>
</feature>
<comment type="caution">
    <text evidence="7">The sequence shown here is derived from an EMBL/GenBank/DDBJ whole genome shotgun (WGS) entry which is preliminary data.</text>
</comment>
<comment type="subcellular location">
    <subcellularLocation>
        <location evidence="1">Cell membrane</location>
        <topology evidence="1">Multi-pass membrane protein</topology>
    </subcellularLocation>
</comment>
<feature type="transmembrane region" description="Helical" evidence="5">
    <location>
        <begin position="307"/>
        <end position="328"/>
    </location>
</feature>
<dbReference type="PANTHER" id="PTHR42718">
    <property type="entry name" value="MAJOR FACILITATOR SUPERFAMILY MULTIDRUG TRANSPORTER MFSC"/>
    <property type="match status" value="1"/>
</dbReference>
<keyword evidence="8" id="KW-1185">Reference proteome</keyword>
<dbReference type="PROSITE" id="PS00216">
    <property type="entry name" value="SUGAR_TRANSPORT_1"/>
    <property type="match status" value="1"/>
</dbReference>
<feature type="transmembrane region" description="Helical" evidence="5">
    <location>
        <begin position="145"/>
        <end position="166"/>
    </location>
</feature>
<dbReference type="PANTHER" id="PTHR42718:SF42">
    <property type="entry name" value="EXPORT PROTEIN"/>
    <property type="match status" value="1"/>
</dbReference>
<dbReference type="EMBL" id="BAAALY010000015">
    <property type="protein sequence ID" value="GAA1553399.1"/>
    <property type="molecule type" value="Genomic_DNA"/>
</dbReference>
<feature type="transmembrane region" description="Helical" evidence="5">
    <location>
        <begin position="18"/>
        <end position="38"/>
    </location>
</feature>
<dbReference type="Gene3D" id="1.20.1720.10">
    <property type="entry name" value="Multidrug resistance protein D"/>
    <property type="match status" value="1"/>
</dbReference>
<evidence type="ECO:0000313" key="7">
    <source>
        <dbReference type="EMBL" id="GAA1553399.1"/>
    </source>
</evidence>
<feature type="transmembrane region" description="Helical" evidence="5">
    <location>
        <begin position="363"/>
        <end position="389"/>
    </location>
</feature>
<dbReference type="Proteomes" id="UP001501791">
    <property type="component" value="Unassembled WGS sequence"/>
</dbReference>
<evidence type="ECO:0000313" key="8">
    <source>
        <dbReference type="Proteomes" id="UP001501791"/>
    </source>
</evidence>
<evidence type="ECO:0000259" key="6">
    <source>
        <dbReference type="PROSITE" id="PS50850"/>
    </source>
</evidence>
<organism evidence="7 8">
    <name type="scientific">Brevibacterium picturae</name>
    <dbReference type="NCBI Taxonomy" id="260553"/>
    <lineage>
        <taxon>Bacteria</taxon>
        <taxon>Bacillati</taxon>
        <taxon>Actinomycetota</taxon>
        <taxon>Actinomycetes</taxon>
        <taxon>Micrococcales</taxon>
        <taxon>Brevibacteriaceae</taxon>
        <taxon>Brevibacterium</taxon>
    </lineage>
</organism>
<keyword evidence="2 5" id="KW-0812">Transmembrane</keyword>
<name>A0ABN2C646_9MICO</name>
<dbReference type="InterPro" id="IPR005829">
    <property type="entry name" value="Sugar_transporter_CS"/>
</dbReference>
<evidence type="ECO:0000256" key="1">
    <source>
        <dbReference type="ARBA" id="ARBA00004651"/>
    </source>
</evidence>
<sequence length="501" mass="51330">MTAGQEVPNTVQTDPRRWVILAAVCAALTAIIVDNTILNVAVPTIEHDLGATPAELQAIINAYVVVFAGLLVAAGLVADRYGRRRAVTIGLTILTLASVAAAFAPSAGWLIAARTIMGVGAALVMPGTLAILVHTFAPYERVKAFAVWSAAGSAAMAIGPLLGGLMVERFGWPGVFVISAALSATAVVLIAWLVPESRDPHHRTIDVPGSIAITVAIASIVSSIILAPDYGIAAPIVIAGLVLTIAASALFWVRQRRATSPMVEMSLYRNRQFAGASLAVAVLAIGTGSVLFVLTQHLQYVLNYTPLQAGLAIAPLAVGVVSASYVGARLPNRIGYRRSIVTGFAVTATGFLVLASLTPATPYAVIATGLLLAGIGSGLASPSVHTTVLGAVPPDRAGMGSALNDTHQQLGIALGVAIVGSAVATGYRHFAPASLNAEAGSSLGGTLSELSDNQDGLIHAAYLAFTQAQSIGMLTCAVFAVAGAVVAWCALTPDHHRPDRT</sequence>
<dbReference type="CDD" id="cd17321">
    <property type="entry name" value="MFS_MMR_MDR_like"/>
    <property type="match status" value="1"/>
</dbReference>
<evidence type="ECO:0000256" key="3">
    <source>
        <dbReference type="ARBA" id="ARBA00022989"/>
    </source>
</evidence>
<feature type="transmembrane region" description="Helical" evidence="5">
    <location>
        <begin position="172"/>
        <end position="195"/>
    </location>
</feature>
<feature type="transmembrane region" description="Helical" evidence="5">
    <location>
        <begin position="471"/>
        <end position="491"/>
    </location>
</feature>
<dbReference type="PRINTS" id="PR01036">
    <property type="entry name" value="TCRTETB"/>
</dbReference>
<dbReference type="PROSITE" id="PS50850">
    <property type="entry name" value="MFS"/>
    <property type="match status" value="1"/>
</dbReference>
<reference evidence="7 8" key="1">
    <citation type="journal article" date="2019" name="Int. J. Syst. Evol. Microbiol.">
        <title>The Global Catalogue of Microorganisms (GCM) 10K type strain sequencing project: providing services to taxonomists for standard genome sequencing and annotation.</title>
        <authorList>
            <consortium name="The Broad Institute Genomics Platform"/>
            <consortium name="The Broad Institute Genome Sequencing Center for Infectious Disease"/>
            <person name="Wu L."/>
            <person name="Ma J."/>
        </authorList>
    </citation>
    <scope>NUCLEOTIDE SEQUENCE [LARGE SCALE GENOMIC DNA]</scope>
    <source>
        <strain evidence="7 8">JCM 13319</strain>
    </source>
</reference>
<feature type="transmembrane region" description="Helical" evidence="5">
    <location>
        <begin position="58"/>
        <end position="78"/>
    </location>
</feature>
<feature type="transmembrane region" description="Helical" evidence="5">
    <location>
        <begin position="273"/>
        <end position="295"/>
    </location>
</feature>
<evidence type="ECO:0000256" key="5">
    <source>
        <dbReference type="SAM" id="Phobius"/>
    </source>
</evidence>
<accession>A0ABN2C646</accession>
<dbReference type="Pfam" id="PF07690">
    <property type="entry name" value="MFS_1"/>
    <property type="match status" value="1"/>
</dbReference>
<dbReference type="Gene3D" id="1.20.1250.20">
    <property type="entry name" value="MFS general substrate transporter like domains"/>
    <property type="match status" value="1"/>
</dbReference>
<dbReference type="InterPro" id="IPR036259">
    <property type="entry name" value="MFS_trans_sf"/>
</dbReference>
<dbReference type="InterPro" id="IPR020846">
    <property type="entry name" value="MFS_dom"/>
</dbReference>
<feature type="transmembrane region" description="Helical" evidence="5">
    <location>
        <begin position="207"/>
        <end position="226"/>
    </location>
</feature>
<feature type="transmembrane region" description="Helical" evidence="5">
    <location>
        <begin position="232"/>
        <end position="253"/>
    </location>
</feature>
<feature type="domain" description="Major facilitator superfamily (MFS) profile" evidence="6">
    <location>
        <begin position="20"/>
        <end position="495"/>
    </location>
</feature>
<keyword evidence="4 5" id="KW-0472">Membrane</keyword>
<evidence type="ECO:0000256" key="2">
    <source>
        <dbReference type="ARBA" id="ARBA00022692"/>
    </source>
</evidence>
<keyword evidence="3 5" id="KW-1133">Transmembrane helix</keyword>
<proteinExistence type="predicted"/>
<gene>
    <name evidence="7" type="ORF">GCM10009691_29720</name>
</gene>
<dbReference type="RefSeq" id="WP_346036637.1">
    <property type="nucleotide sequence ID" value="NZ_BAAALY010000015.1"/>
</dbReference>
<protein>
    <submittedName>
        <fullName evidence="7">MFS transporter</fullName>
    </submittedName>
</protein>
<feature type="transmembrane region" description="Helical" evidence="5">
    <location>
        <begin position="85"/>
        <end position="105"/>
    </location>
</feature>
<feature type="transmembrane region" description="Helical" evidence="5">
    <location>
        <begin position="340"/>
        <end position="357"/>
    </location>
</feature>
<dbReference type="SUPFAM" id="SSF103473">
    <property type="entry name" value="MFS general substrate transporter"/>
    <property type="match status" value="1"/>
</dbReference>
<evidence type="ECO:0000256" key="4">
    <source>
        <dbReference type="ARBA" id="ARBA00023136"/>
    </source>
</evidence>